<dbReference type="GO" id="GO:0000270">
    <property type="term" value="P:peptidoglycan metabolic process"/>
    <property type="evidence" value="ECO:0007669"/>
    <property type="project" value="TreeGrafter"/>
</dbReference>
<protein>
    <recommendedName>
        <fullName evidence="2">DUF218 domain-containing protein</fullName>
    </recommendedName>
</protein>
<dbReference type="InterPro" id="IPR014729">
    <property type="entry name" value="Rossmann-like_a/b/a_fold"/>
</dbReference>
<keyword evidence="4" id="KW-1185">Reference proteome</keyword>
<dbReference type="Proteomes" id="UP000289193">
    <property type="component" value="Unassembled WGS sequence"/>
</dbReference>
<proteinExistence type="predicted"/>
<feature type="domain" description="DUF218" evidence="2">
    <location>
        <begin position="88"/>
        <end position="246"/>
    </location>
</feature>
<sequence length="261" mass="29899">MEKKSKIMLFTLKKIISTFLMPLSIGLTLFVIGLFYLLIQKQRKANFFMIIAFLWTALIAYSPFSNALIQPLENKYPSYIQIDKSIKYVLVLGSGHINNEDLSEVSQLSRTALMRLSEGIRIYKELDNAKLVLSGYKDDQKVSNAVMMKNLALKFGVKEENIITHEEVRDTQEEAIKTKETINKEPFILVTSAAHMPRAMKIFETQWLNPIAAPTDYLSKNDGTYLSIPKAINLKKTESAMHEYLGILWHSILEKIKIFTD</sequence>
<name>A0AAX2A458_9BACT</name>
<comment type="caution">
    <text evidence="3">The sequence shown here is derived from an EMBL/GenBank/DDBJ whole genome shotgun (WGS) entry which is preliminary data.</text>
</comment>
<dbReference type="GO" id="GO:0043164">
    <property type="term" value="P:Gram-negative-bacterium-type cell wall biogenesis"/>
    <property type="evidence" value="ECO:0007669"/>
    <property type="project" value="TreeGrafter"/>
</dbReference>
<dbReference type="PANTHER" id="PTHR30336:SF4">
    <property type="entry name" value="ENVELOPE BIOGENESIS FACTOR ELYC"/>
    <property type="match status" value="1"/>
</dbReference>
<reference evidence="3 4" key="1">
    <citation type="submission" date="2017-10" db="EMBL/GenBank/DDBJ databases">
        <title>Genomics of the genus Arcobacter.</title>
        <authorList>
            <person name="Perez-Cataluna A."/>
            <person name="Figueras M.J."/>
        </authorList>
    </citation>
    <scope>NUCLEOTIDE SEQUENCE [LARGE SCALE GENOMIC DNA]</scope>
    <source>
        <strain evidence="3 4">CECT 7835</strain>
    </source>
</reference>
<dbReference type="AlphaFoldDB" id="A0AAX2A458"/>
<feature type="transmembrane region" description="Helical" evidence="1">
    <location>
        <begin position="45"/>
        <end position="64"/>
    </location>
</feature>
<keyword evidence="1" id="KW-0812">Transmembrane</keyword>
<keyword evidence="1" id="KW-1133">Transmembrane helix</keyword>
<dbReference type="InterPro" id="IPR051599">
    <property type="entry name" value="Cell_Envelope_Assoc"/>
</dbReference>
<dbReference type="CDD" id="cd06259">
    <property type="entry name" value="YdcF-like"/>
    <property type="match status" value="1"/>
</dbReference>
<evidence type="ECO:0000259" key="2">
    <source>
        <dbReference type="Pfam" id="PF02698"/>
    </source>
</evidence>
<evidence type="ECO:0000313" key="4">
    <source>
        <dbReference type="Proteomes" id="UP000289193"/>
    </source>
</evidence>
<dbReference type="Pfam" id="PF02698">
    <property type="entry name" value="DUF218"/>
    <property type="match status" value="1"/>
</dbReference>
<dbReference type="Gene3D" id="3.40.50.620">
    <property type="entry name" value="HUPs"/>
    <property type="match status" value="1"/>
</dbReference>
<feature type="transmembrane region" description="Helical" evidence="1">
    <location>
        <begin position="15"/>
        <end position="38"/>
    </location>
</feature>
<evidence type="ECO:0000313" key="3">
    <source>
        <dbReference type="EMBL" id="RXK08967.1"/>
    </source>
</evidence>
<keyword evidence="1" id="KW-0472">Membrane</keyword>
<dbReference type="GO" id="GO:0005886">
    <property type="term" value="C:plasma membrane"/>
    <property type="evidence" value="ECO:0007669"/>
    <property type="project" value="TreeGrafter"/>
</dbReference>
<accession>A0AAX2A458</accession>
<gene>
    <name evidence="3" type="ORF">CRV05_11845</name>
</gene>
<dbReference type="PANTHER" id="PTHR30336">
    <property type="entry name" value="INNER MEMBRANE PROTEIN, PROBABLE PERMEASE"/>
    <property type="match status" value="1"/>
</dbReference>
<organism evidence="3 4">
    <name type="scientific">Halarcobacter bivalviorum</name>
    <dbReference type="NCBI Taxonomy" id="663364"/>
    <lineage>
        <taxon>Bacteria</taxon>
        <taxon>Pseudomonadati</taxon>
        <taxon>Campylobacterota</taxon>
        <taxon>Epsilonproteobacteria</taxon>
        <taxon>Campylobacterales</taxon>
        <taxon>Arcobacteraceae</taxon>
        <taxon>Halarcobacter</taxon>
    </lineage>
</organism>
<dbReference type="EMBL" id="PDKM01000008">
    <property type="protein sequence ID" value="RXK08967.1"/>
    <property type="molecule type" value="Genomic_DNA"/>
</dbReference>
<dbReference type="InterPro" id="IPR003848">
    <property type="entry name" value="DUF218"/>
</dbReference>
<evidence type="ECO:0000256" key="1">
    <source>
        <dbReference type="SAM" id="Phobius"/>
    </source>
</evidence>